<dbReference type="OrthoDB" id="9811823at2"/>
<evidence type="ECO:0000256" key="7">
    <source>
        <dbReference type="RuleBase" id="RU003792"/>
    </source>
</evidence>
<dbReference type="PIRSF" id="PIRSF001430">
    <property type="entry name" value="tRNA_psdUrid_synth"/>
    <property type="match status" value="1"/>
</dbReference>
<dbReference type="GO" id="GO:0003723">
    <property type="term" value="F:RNA binding"/>
    <property type="evidence" value="ECO:0007669"/>
    <property type="project" value="InterPro"/>
</dbReference>
<dbReference type="AlphaFoldDB" id="A0A1Y1RV90"/>
<dbReference type="GO" id="GO:0031119">
    <property type="term" value="P:tRNA pseudouridine synthesis"/>
    <property type="evidence" value="ECO:0007669"/>
    <property type="project" value="UniProtKB-UniRule"/>
</dbReference>
<name>A0A1Y1RV90_9SPIO</name>
<dbReference type="PANTHER" id="PTHR11142">
    <property type="entry name" value="PSEUDOURIDYLATE SYNTHASE"/>
    <property type="match status" value="1"/>
</dbReference>
<dbReference type="GO" id="GO:0160147">
    <property type="term" value="F:tRNA pseudouridine(38-40) synthase activity"/>
    <property type="evidence" value="ECO:0007669"/>
    <property type="project" value="UniProtKB-EC"/>
</dbReference>
<dbReference type="NCBIfam" id="TIGR00071">
    <property type="entry name" value="hisT_truA"/>
    <property type="match status" value="1"/>
</dbReference>
<feature type="domain" description="Pseudouridine synthase I TruA alpha/beta" evidence="8">
    <location>
        <begin position="144"/>
        <end position="245"/>
    </location>
</feature>
<comment type="function">
    <text evidence="4">Formation of pseudouridine at positions 38, 39 and 40 in the anticodon stem and loop of transfer RNAs.</text>
</comment>
<dbReference type="RefSeq" id="WP_083051916.1">
    <property type="nucleotide sequence ID" value="NZ_MWQY01000017.1"/>
</dbReference>
<evidence type="ECO:0000256" key="3">
    <source>
        <dbReference type="ARBA" id="ARBA00023235"/>
    </source>
</evidence>
<dbReference type="InterPro" id="IPR020094">
    <property type="entry name" value="TruA/RsuA/RluB/E/F_N"/>
</dbReference>
<evidence type="ECO:0000256" key="4">
    <source>
        <dbReference type="HAMAP-Rule" id="MF_00171"/>
    </source>
</evidence>
<proteinExistence type="inferred from homology"/>
<dbReference type="InterPro" id="IPR020095">
    <property type="entry name" value="PsdUridine_synth_TruA_C"/>
</dbReference>
<feature type="domain" description="Pseudouridine synthase I TruA alpha/beta" evidence="8">
    <location>
        <begin position="9"/>
        <end position="103"/>
    </location>
</feature>
<dbReference type="CDD" id="cd02570">
    <property type="entry name" value="PseudoU_synth_EcTruA"/>
    <property type="match status" value="1"/>
</dbReference>
<dbReference type="Gene3D" id="3.30.70.660">
    <property type="entry name" value="Pseudouridine synthase I, catalytic domain, C-terminal subdomain"/>
    <property type="match status" value="1"/>
</dbReference>
<accession>A0A1Y1RV90</accession>
<dbReference type="PANTHER" id="PTHR11142:SF0">
    <property type="entry name" value="TRNA PSEUDOURIDINE SYNTHASE-LIKE 1"/>
    <property type="match status" value="1"/>
</dbReference>
<dbReference type="InterPro" id="IPR020103">
    <property type="entry name" value="PsdUridine_synth_cat_dom_sf"/>
</dbReference>
<dbReference type="Pfam" id="PF01416">
    <property type="entry name" value="PseudoU_synth_1"/>
    <property type="match status" value="2"/>
</dbReference>
<dbReference type="InterPro" id="IPR001406">
    <property type="entry name" value="PsdUridine_synth_TruA"/>
</dbReference>
<keyword evidence="3 4" id="KW-0413">Isomerase</keyword>
<dbReference type="InterPro" id="IPR020097">
    <property type="entry name" value="PsdUridine_synth_TruA_a/b_dom"/>
</dbReference>
<evidence type="ECO:0000256" key="6">
    <source>
        <dbReference type="PIRSR" id="PIRSR001430-2"/>
    </source>
</evidence>
<feature type="binding site" evidence="4 6">
    <location>
        <position position="110"/>
    </location>
    <ligand>
        <name>substrate</name>
    </ligand>
</feature>
<organism evidence="9 10">
    <name type="scientific">Marispirochaeta aestuarii</name>
    <dbReference type="NCBI Taxonomy" id="1963862"/>
    <lineage>
        <taxon>Bacteria</taxon>
        <taxon>Pseudomonadati</taxon>
        <taxon>Spirochaetota</taxon>
        <taxon>Spirochaetia</taxon>
        <taxon>Spirochaetales</taxon>
        <taxon>Spirochaetaceae</taxon>
        <taxon>Marispirochaeta</taxon>
    </lineage>
</organism>
<evidence type="ECO:0000256" key="5">
    <source>
        <dbReference type="PIRSR" id="PIRSR001430-1"/>
    </source>
</evidence>
<reference evidence="9 10" key="1">
    <citation type="submission" date="2017-03" db="EMBL/GenBank/DDBJ databases">
        <title>Draft Genome sequence of Marispirochaeta sp. strain JC444.</title>
        <authorList>
            <person name="Shivani Y."/>
            <person name="Subhash Y."/>
            <person name="Sasikala C."/>
            <person name="Ramana C."/>
        </authorList>
    </citation>
    <scope>NUCLEOTIDE SEQUENCE [LARGE SCALE GENOMIC DNA]</scope>
    <source>
        <strain evidence="9 10">JC444</strain>
    </source>
</reference>
<dbReference type="SUPFAM" id="SSF55120">
    <property type="entry name" value="Pseudouridine synthase"/>
    <property type="match status" value="1"/>
</dbReference>
<comment type="caution">
    <text evidence="4">Lacks conserved residue(s) required for the propagation of feature annotation.</text>
</comment>
<feature type="active site" description="Nucleophile" evidence="4 5">
    <location>
        <position position="52"/>
    </location>
</feature>
<dbReference type="EC" id="5.4.99.12" evidence="4"/>
<keyword evidence="2 4" id="KW-0819">tRNA processing</keyword>
<dbReference type="STRING" id="1963862.B4O97_14595"/>
<evidence type="ECO:0000256" key="1">
    <source>
        <dbReference type="ARBA" id="ARBA00009375"/>
    </source>
</evidence>
<comment type="caution">
    <text evidence="9">The sequence shown here is derived from an EMBL/GenBank/DDBJ whole genome shotgun (WGS) entry which is preliminary data.</text>
</comment>
<comment type="subunit">
    <text evidence="4">Homodimer.</text>
</comment>
<dbReference type="Proteomes" id="UP000192343">
    <property type="component" value="Unassembled WGS sequence"/>
</dbReference>
<comment type="catalytic activity">
    <reaction evidence="4 7">
        <text>uridine(38/39/40) in tRNA = pseudouridine(38/39/40) in tRNA</text>
        <dbReference type="Rhea" id="RHEA:22376"/>
        <dbReference type="Rhea" id="RHEA-COMP:10085"/>
        <dbReference type="Rhea" id="RHEA-COMP:10087"/>
        <dbReference type="ChEBI" id="CHEBI:65314"/>
        <dbReference type="ChEBI" id="CHEBI:65315"/>
        <dbReference type="EC" id="5.4.99.12"/>
    </reaction>
</comment>
<gene>
    <name evidence="4" type="primary">truA</name>
    <name evidence="9" type="ORF">B4O97_14595</name>
</gene>
<evidence type="ECO:0000259" key="8">
    <source>
        <dbReference type="Pfam" id="PF01416"/>
    </source>
</evidence>
<sequence>MPRIRLDLSYDGTMFCGWQLQKNDPSVQGSLESALQKLTGGELRVIGSGRTDSGVHALNQTAHFDCEASIPPEKYAPALNSLLPRGVRIYRSSEVPDDFHARFSARRRTYRYLIKTGQERSPFCDGRMYHIRHSPDIVRLNDLAAPLVGTHDFTTFTAAGDASESRVRKIEAASFFPRRGLIMFQISGNAFLWRMVRSIVGTILDFELKKEEQESIRDILLSRDRSLAGPTAPAPALYLYKVYYE</sequence>
<dbReference type="HAMAP" id="MF_00171">
    <property type="entry name" value="TruA"/>
    <property type="match status" value="1"/>
</dbReference>
<dbReference type="FunFam" id="3.30.70.580:FF:000001">
    <property type="entry name" value="tRNA pseudouridine synthase A"/>
    <property type="match status" value="1"/>
</dbReference>
<evidence type="ECO:0000313" key="10">
    <source>
        <dbReference type="Proteomes" id="UP000192343"/>
    </source>
</evidence>
<comment type="similarity">
    <text evidence="1 4 7">Belongs to the tRNA pseudouridine synthase TruA family.</text>
</comment>
<dbReference type="EMBL" id="MWQY01000017">
    <property type="protein sequence ID" value="ORC33889.1"/>
    <property type="molecule type" value="Genomic_DNA"/>
</dbReference>
<evidence type="ECO:0000313" key="9">
    <source>
        <dbReference type="EMBL" id="ORC33889.1"/>
    </source>
</evidence>
<evidence type="ECO:0000256" key="2">
    <source>
        <dbReference type="ARBA" id="ARBA00022694"/>
    </source>
</evidence>
<keyword evidence="10" id="KW-1185">Reference proteome</keyword>
<protein>
    <recommendedName>
        <fullName evidence="4">tRNA pseudouridine synthase A</fullName>
        <ecNumber evidence="4">5.4.99.12</ecNumber>
    </recommendedName>
    <alternativeName>
        <fullName evidence="4">tRNA pseudouridine(38-40) synthase</fullName>
    </alternativeName>
    <alternativeName>
        <fullName evidence="4">tRNA pseudouridylate synthase I</fullName>
    </alternativeName>
    <alternativeName>
        <fullName evidence="4">tRNA-uridine isomerase I</fullName>
    </alternativeName>
</protein>
<dbReference type="Gene3D" id="3.30.70.580">
    <property type="entry name" value="Pseudouridine synthase I, catalytic domain, N-terminal subdomain"/>
    <property type="match status" value="1"/>
</dbReference>